<dbReference type="EMBL" id="JACHIR010000001">
    <property type="protein sequence ID" value="MBB5896547.1"/>
    <property type="molecule type" value="Genomic_DNA"/>
</dbReference>
<evidence type="ECO:0008006" key="3">
    <source>
        <dbReference type="Google" id="ProtNLM"/>
    </source>
</evidence>
<dbReference type="RefSeq" id="WP_312890520.1">
    <property type="nucleotide sequence ID" value="NZ_BAAAWY010000016.1"/>
</dbReference>
<organism evidence="1 2">
    <name type="scientific">Kutzneria kofuensis</name>
    <dbReference type="NCBI Taxonomy" id="103725"/>
    <lineage>
        <taxon>Bacteria</taxon>
        <taxon>Bacillati</taxon>
        <taxon>Actinomycetota</taxon>
        <taxon>Actinomycetes</taxon>
        <taxon>Pseudonocardiales</taxon>
        <taxon>Pseudonocardiaceae</taxon>
        <taxon>Kutzneria</taxon>
    </lineage>
</organism>
<sequence>MLAALSRLLPKSLRACRIVTPTTLLRWHRRLVAGKWRQPKPPGRPPTSDEIITLMIRLATENRTWGVIRIQGELRRLGYRIAASTIRRVLRSHRISLPSSRAETPMTIRT</sequence>
<dbReference type="AlphaFoldDB" id="A0A7W9KQ09"/>
<proteinExistence type="predicted"/>
<accession>A0A7W9KQ09</accession>
<name>A0A7W9KQ09_9PSEU</name>
<comment type="caution">
    <text evidence="1">The sequence shown here is derived from an EMBL/GenBank/DDBJ whole genome shotgun (WGS) entry which is preliminary data.</text>
</comment>
<evidence type="ECO:0000313" key="1">
    <source>
        <dbReference type="EMBL" id="MBB5896547.1"/>
    </source>
</evidence>
<dbReference type="Pfam" id="PF13565">
    <property type="entry name" value="HTH_32"/>
    <property type="match status" value="1"/>
</dbReference>
<dbReference type="SUPFAM" id="SSF46689">
    <property type="entry name" value="Homeodomain-like"/>
    <property type="match status" value="1"/>
</dbReference>
<gene>
    <name evidence="1" type="ORF">BJ998_007743</name>
</gene>
<protein>
    <recommendedName>
        <fullName evidence="3">Homeodomain-containing protein</fullName>
    </recommendedName>
</protein>
<dbReference type="InterPro" id="IPR009057">
    <property type="entry name" value="Homeodomain-like_sf"/>
</dbReference>
<keyword evidence="2" id="KW-1185">Reference proteome</keyword>
<dbReference type="Proteomes" id="UP000585638">
    <property type="component" value="Unassembled WGS sequence"/>
</dbReference>
<reference evidence="1 2" key="1">
    <citation type="submission" date="2020-08" db="EMBL/GenBank/DDBJ databases">
        <title>Sequencing the genomes of 1000 actinobacteria strains.</title>
        <authorList>
            <person name="Klenk H.-P."/>
        </authorList>
    </citation>
    <scope>NUCLEOTIDE SEQUENCE [LARGE SCALE GENOMIC DNA]</scope>
    <source>
        <strain evidence="1 2">DSM 43851</strain>
    </source>
</reference>
<evidence type="ECO:0000313" key="2">
    <source>
        <dbReference type="Proteomes" id="UP000585638"/>
    </source>
</evidence>